<feature type="non-terminal residue" evidence="2">
    <location>
        <position position="89"/>
    </location>
</feature>
<dbReference type="EMBL" id="JAEHJZ010000400">
    <property type="protein sequence ID" value="MBJ7883236.1"/>
    <property type="molecule type" value="Genomic_DNA"/>
</dbReference>
<evidence type="ECO:0000256" key="1">
    <source>
        <dbReference type="SAM" id="Phobius"/>
    </source>
</evidence>
<reference evidence="2 3" key="1">
    <citation type="submission" date="2020-09" db="EMBL/GenBank/DDBJ databases">
        <title>Draft genome of Gelidibacter salicanalis PAMC21136.</title>
        <authorList>
            <person name="Park H."/>
        </authorList>
    </citation>
    <scope>NUCLEOTIDE SEQUENCE [LARGE SCALE GENOMIC DNA]</scope>
    <source>
        <strain evidence="2 3">PAMC21136</strain>
    </source>
</reference>
<accession>A0A934NL10</accession>
<organism evidence="2 3">
    <name type="scientific">Gelidibacter salicanalis</name>
    <dbReference type="NCBI Taxonomy" id="291193"/>
    <lineage>
        <taxon>Bacteria</taxon>
        <taxon>Pseudomonadati</taxon>
        <taxon>Bacteroidota</taxon>
        <taxon>Flavobacteriia</taxon>
        <taxon>Flavobacteriales</taxon>
        <taxon>Flavobacteriaceae</taxon>
        <taxon>Gelidibacter</taxon>
    </lineage>
</organism>
<comment type="caution">
    <text evidence="2">The sequence shown here is derived from an EMBL/GenBank/DDBJ whole genome shotgun (WGS) entry which is preliminary data.</text>
</comment>
<dbReference type="Proteomes" id="UP000662373">
    <property type="component" value="Unassembled WGS sequence"/>
</dbReference>
<keyword evidence="1" id="KW-0812">Transmembrane</keyword>
<keyword evidence="1" id="KW-0472">Membrane</keyword>
<name>A0A934NL10_9FLAO</name>
<feature type="transmembrane region" description="Helical" evidence="1">
    <location>
        <begin position="56"/>
        <end position="74"/>
    </location>
</feature>
<evidence type="ECO:0000313" key="2">
    <source>
        <dbReference type="EMBL" id="MBJ7883236.1"/>
    </source>
</evidence>
<proteinExistence type="predicted"/>
<dbReference type="AlphaFoldDB" id="A0A934NL10"/>
<keyword evidence="3" id="KW-1185">Reference proteome</keyword>
<gene>
    <name evidence="2" type="ORF">JEM65_21700</name>
</gene>
<protein>
    <submittedName>
        <fullName evidence="2">Uncharacterized protein</fullName>
    </submittedName>
</protein>
<evidence type="ECO:0000313" key="3">
    <source>
        <dbReference type="Proteomes" id="UP000662373"/>
    </source>
</evidence>
<feature type="non-terminal residue" evidence="2">
    <location>
        <position position="1"/>
    </location>
</feature>
<dbReference type="RefSeq" id="WP_199603849.1">
    <property type="nucleotide sequence ID" value="NZ_JAEHJZ010000400.1"/>
</dbReference>
<sequence length="89" mass="10282">ASYISGHPLIEPSMHIQKVFEASLTRQNAKGAFKEDVFEDGDIKKVFLKGGEMEEWIFSHILISLIMIEAVYLTHMRNNNCSLRDQRTR</sequence>
<keyword evidence="1" id="KW-1133">Transmembrane helix</keyword>